<gene>
    <name evidence="2" type="ORF">E4U43_004674</name>
</gene>
<feature type="region of interest" description="Disordered" evidence="1">
    <location>
        <begin position="239"/>
        <end position="274"/>
    </location>
</feature>
<comment type="caution">
    <text evidence="2">The sequence shown here is derived from an EMBL/GenBank/DDBJ whole genome shotgun (WGS) entry which is preliminary data.</text>
</comment>
<evidence type="ECO:0000313" key="2">
    <source>
        <dbReference type="EMBL" id="KAG5988654.1"/>
    </source>
</evidence>
<evidence type="ECO:0000256" key="1">
    <source>
        <dbReference type="SAM" id="MobiDB-lite"/>
    </source>
</evidence>
<protein>
    <submittedName>
        <fullName evidence="2">Uncharacterized protein</fullName>
    </submittedName>
</protein>
<dbReference type="OrthoDB" id="4954588at2759"/>
<dbReference type="Proteomes" id="UP000748025">
    <property type="component" value="Unassembled WGS sequence"/>
</dbReference>
<sequence length="348" mass="37273">MARSLSIRRRGMAKAAPSPPARRQSDELSLLAIPYTSTTRSDPPFQLVPVKTAVSPSRPCSSPPSPTKPISTTSSIYPDSTHSTVVPDSPHSSILSPFPARDDPKDPSSVMSGGGGGGKRSSAYAAAQIWEDNYDASATTFVAEPENQLPAYLAPHIIYSERDEDQPAELFAAPSTPHLSSSPSLPPAQQALTGRGIHAAAWPTPENSKCAEAQSMLRTLKKKSRFWGTLRLGKRQSIAIPENEPPPPLSSPPYEHTRGVRQGSNADTVTTEDSVVTPADEVCPWETSHAPSDGSGFGKAKLEDGTGILDAADAHGVHQELLHTIAVDIPRDSHFGDEFWAKFPRCFI</sequence>
<keyword evidence="3" id="KW-1185">Reference proteome</keyword>
<feature type="compositionally biased region" description="Polar residues" evidence="1">
    <location>
        <begin position="262"/>
        <end position="274"/>
    </location>
</feature>
<name>A0A9P7N3U4_9HYPO</name>
<reference evidence="2" key="1">
    <citation type="journal article" date="2020" name="bioRxiv">
        <title>Whole genome comparisons of ergot fungi reveals the divergence and evolution of species within the genus Claviceps are the result of varying mechanisms driving genome evolution and host range expansion.</title>
        <authorList>
            <person name="Wyka S.A."/>
            <person name="Mondo S.J."/>
            <person name="Liu M."/>
            <person name="Dettman J."/>
            <person name="Nalam V."/>
            <person name="Broders K.D."/>
        </authorList>
    </citation>
    <scope>NUCLEOTIDE SEQUENCE</scope>
    <source>
        <strain evidence="2">CCC 602</strain>
    </source>
</reference>
<dbReference type="AlphaFoldDB" id="A0A9P7N3U4"/>
<dbReference type="EMBL" id="SRPW01003048">
    <property type="protein sequence ID" value="KAG5988654.1"/>
    <property type="molecule type" value="Genomic_DNA"/>
</dbReference>
<proteinExistence type="predicted"/>
<feature type="compositionally biased region" description="Polar residues" evidence="1">
    <location>
        <begin position="76"/>
        <end position="95"/>
    </location>
</feature>
<feature type="compositionally biased region" description="Basic residues" evidence="1">
    <location>
        <begin position="1"/>
        <end position="12"/>
    </location>
</feature>
<organism evidence="2 3">
    <name type="scientific">Claviceps pusilla</name>
    <dbReference type="NCBI Taxonomy" id="123648"/>
    <lineage>
        <taxon>Eukaryota</taxon>
        <taxon>Fungi</taxon>
        <taxon>Dikarya</taxon>
        <taxon>Ascomycota</taxon>
        <taxon>Pezizomycotina</taxon>
        <taxon>Sordariomycetes</taxon>
        <taxon>Hypocreomycetidae</taxon>
        <taxon>Hypocreales</taxon>
        <taxon>Clavicipitaceae</taxon>
        <taxon>Claviceps</taxon>
    </lineage>
</organism>
<evidence type="ECO:0000313" key="3">
    <source>
        <dbReference type="Proteomes" id="UP000748025"/>
    </source>
</evidence>
<feature type="region of interest" description="Disordered" evidence="1">
    <location>
        <begin position="1"/>
        <end position="122"/>
    </location>
</feature>
<accession>A0A9P7N3U4</accession>